<comment type="function">
    <text evidence="10">CRISPR (clustered regularly interspaced short palindromic repeat), is an adaptive immune system that provides protection against mobile genetic elements (viruses, transposable elements and conjugative plasmids). CRISPR clusters contain spacers, sequences complementary to antecedent mobile elements, and target invading nucleic acids. CRISPR clusters are transcribed and processed into CRISPR RNA (crRNA). Acts as a dsDNA endonuclease. Involved in the integration of spacer DNA into the CRISPR cassette.</text>
</comment>
<reference evidence="14" key="1">
    <citation type="journal article" date="2019" name="Int. J. Syst. Evol. Microbiol.">
        <title>The Global Catalogue of Microorganisms (GCM) 10K type strain sequencing project: providing services to taxonomists for standard genome sequencing and annotation.</title>
        <authorList>
            <consortium name="The Broad Institute Genomics Platform"/>
            <consortium name="The Broad Institute Genome Sequencing Center for Infectious Disease"/>
            <person name="Wu L."/>
            <person name="Ma J."/>
        </authorList>
    </citation>
    <scope>NUCLEOTIDE SEQUENCE [LARGE SCALE GENOMIC DNA]</scope>
    <source>
        <strain evidence="14">JCM 18054</strain>
    </source>
</reference>
<feature type="region of interest" description="Disordered" evidence="11">
    <location>
        <begin position="1"/>
        <end position="20"/>
    </location>
</feature>
<accession>A0ABP8VQ32</accession>
<dbReference type="EC" id="3.1.-.-" evidence="10"/>
<evidence type="ECO:0000313" key="13">
    <source>
        <dbReference type="EMBL" id="GAA4667802.1"/>
    </source>
</evidence>
<keyword evidence="8 10" id="KW-0464">Manganese</keyword>
<comment type="subunit">
    <text evidence="9 10">Homodimer, forms a heterotetramer with a Cas2 homodimer.</text>
</comment>
<evidence type="ECO:0000256" key="10">
    <source>
        <dbReference type="HAMAP-Rule" id="MF_01470"/>
    </source>
</evidence>
<evidence type="ECO:0000256" key="4">
    <source>
        <dbReference type="ARBA" id="ARBA00022801"/>
    </source>
</evidence>
<gene>
    <name evidence="10" type="primary">cas1</name>
    <name evidence="13" type="ORF">GCM10023214_72350</name>
</gene>
<dbReference type="InterPro" id="IPR042206">
    <property type="entry name" value="CRISPR-assoc_Cas1_C"/>
</dbReference>
<evidence type="ECO:0000256" key="7">
    <source>
        <dbReference type="ARBA" id="ARBA00023125"/>
    </source>
</evidence>
<keyword evidence="7 10" id="KW-0238">DNA-binding</keyword>
<dbReference type="Pfam" id="PF01867">
    <property type="entry name" value="Cas_Cas1"/>
    <property type="match status" value="1"/>
</dbReference>
<dbReference type="NCBIfam" id="TIGR00287">
    <property type="entry name" value="cas1"/>
    <property type="match status" value="1"/>
</dbReference>
<name>A0ABP8VQ32_9PSEU</name>
<dbReference type="Pfam" id="PF13340">
    <property type="entry name" value="DUF4096"/>
    <property type="match status" value="1"/>
</dbReference>
<evidence type="ECO:0000256" key="9">
    <source>
        <dbReference type="ARBA" id="ARBA00038592"/>
    </source>
</evidence>
<dbReference type="InterPro" id="IPR050646">
    <property type="entry name" value="Cas1"/>
</dbReference>
<feature type="domain" description="Insertion element IS402-like" evidence="12">
    <location>
        <begin position="413"/>
        <end position="485"/>
    </location>
</feature>
<evidence type="ECO:0000256" key="1">
    <source>
        <dbReference type="ARBA" id="ARBA00022722"/>
    </source>
</evidence>
<organism evidence="13 14">
    <name type="scientific">Amycolatopsis dongchuanensis</name>
    <dbReference type="NCBI Taxonomy" id="1070866"/>
    <lineage>
        <taxon>Bacteria</taxon>
        <taxon>Bacillati</taxon>
        <taxon>Actinomycetota</taxon>
        <taxon>Actinomycetes</taxon>
        <taxon>Pseudonocardiales</taxon>
        <taxon>Pseudonocardiaceae</taxon>
        <taxon>Amycolatopsis</taxon>
    </lineage>
</organism>
<feature type="compositionally biased region" description="Polar residues" evidence="11">
    <location>
        <begin position="1"/>
        <end position="13"/>
    </location>
</feature>
<evidence type="ECO:0000256" key="6">
    <source>
        <dbReference type="ARBA" id="ARBA00023118"/>
    </source>
</evidence>
<keyword evidence="6 10" id="KW-0051">Antiviral defense</keyword>
<comment type="caution">
    <text evidence="13">The sequence shown here is derived from an EMBL/GenBank/DDBJ whole genome shotgun (WGS) entry which is preliminary data.</text>
</comment>
<evidence type="ECO:0000256" key="5">
    <source>
        <dbReference type="ARBA" id="ARBA00022842"/>
    </source>
</evidence>
<keyword evidence="4 10" id="KW-0378">Hydrolase</keyword>
<evidence type="ECO:0000256" key="2">
    <source>
        <dbReference type="ARBA" id="ARBA00022723"/>
    </source>
</evidence>
<evidence type="ECO:0000313" key="14">
    <source>
        <dbReference type="Proteomes" id="UP001500192"/>
    </source>
</evidence>
<dbReference type="HAMAP" id="MF_01470">
    <property type="entry name" value="Cas1"/>
    <property type="match status" value="1"/>
</dbReference>
<dbReference type="Gene3D" id="3.100.10.20">
    <property type="entry name" value="CRISPR-associated endonuclease Cas1, N-terminal domain"/>
    <property type="match status" value="1"/>
</dbReference>
<dbReference type="InterPro" id="IPR002729">
    <property type="entry name" value="CRISPR-assoc_Cas1"/>
</dbReference>
<feature type="binding site" evidence="10">
    <location>
        <position position="279"/>
    </location>
    <ligand>
        <name>Mn(2+)</name>
        <dbReference type="ChEBI" id="CHEBI:29035"/>
    </ligand>
</feature>
<dbReference type="PANTHER" id="PTHR34353">
    <property type="entry name" value="CRISPR-ASSOCIATED ENDONUCLEASE CAS1 1"/>
    <property type="match status" value="1"/>
</dbReference>
<dbReference type="RefSeq" id="WP_346056472.1">
    <property type="nucleotide sequence ID" value="NZ_BAABIB010000155.1"/>
</dbReference>
<keyword evidence="2 10" id="KW-0479">Metal-binding</keyword>
<dbReference type="EMBL" id="BAABIB010000155">
    <property type="protein sequence ID" value="GAA4667802.1"/>
    <property type="molecule type" value="Genomic_DNA"/>
</dbReference>
<evidence type="ECO:0000259" key="12">
    <source>
        <dbReference type="Pfam" id="PF13340"/>
    </source>
</evidence>
<keyword evidence="3 10" id="KW-0255">Endonuclease</keyword>
<comment type="cofactor">
    <cofactor evidence="10">
        <name>Mg(2+)</name>
        <dbReference type="ChEBI" id="CHEBI:18420"/>
    </cofactor>
    <cofactor evidence="10">
        <name>Mn(2+)</name>
        <dbReference type="ChEBI" id="CHEBI:29035"/>
    </cofactor>
</comment>
<keyword evidence="14" id="KW-1185">Reference proteome</keyword>
<protein>
    <recommendedName>
        <fullName evidence="10">CRISPR-associated endonuclease Cas1</fullName>
        <ecNumber evidence="10">3.1.-.-</ecNumber>
    </recommendedName>
</protein>
<comment type="similarity">
    <text evidence="10">Belongs to the CRISPR-associated endonuclease Cas1 family.</text>
</comment>
<dbReference type="Gene3D" id="1.20.120.920">
    <property type="entry name" value="CRISPR-associated endonuclease Cas1, C-terminal domain"/>
    <property type="match status" value="1"/>
</dbReference>
<proteinExistence type="inferred from homology"/>
<evidence type="ECO:0000256" key="3">
    <source>
        <dbReference type="ARBA" id="ARBA00022759"/>
    </source>
</evidence>
<feature type="binding site" evidence="10">
    <location>
        <position position="294"/>
    </location>
    <ligand>
        <name>Mn(2+)</name>
        <dbReference type="ChEBI" id="CHEBI:29035"/>
    </ligand>
</feature>
<evidence type="ECO:0000256" key="11">
    <source>
        <dbReference type="SAM" id="MobiDB-lite"/>
    </source>
</evidence>
<keyword evidence="5 10" id="KW-0460">Magnesium</keyword>
<evidence type="ECO:0000256" key="8">
    <source>
        <dbReference type="ARBA" id="ARBA00023211"/>
    </source>
</evidence>
<dbReference type="InterPro" id="IPR042211">
    <property type="entry name" value="CRISPR-assoc_Cas1_N"/>
</dbReference>
<sequence>MTLTQQDSPSDANPTDGADSATAAVYRRETSDPTVVVADGYGIKISVERGHLVIADGIGRHRRVRKLPRVERTVRRIIVIGHTGYVTWEAARWCADVGITLVQVDTTGRLVSCSAAPSLDDARLRRAQAWCGEGGPTEHIGLEITKHVLSVKLDGQAVIADALGVPEVAAAIRDYADQVATASTITGARGFEGAAAAKYWTAWCGRVIVPFDPRELRDVPAHWTTYVMRSSPICTSTDNGKDAADPINALLNYAYRLAEVECRFACLSVGLDAGMGFLHGDELNRDSLALDLMETVRPEVDRFVLDLLSTFGPMRYLSRRLFIERPDGGCRLVAPLTHQVAEQAGRWARVVTPHAKHVARTVANVGKGEIRPTIAATQERHVRASGRAARAQARGGPLRLAGPVTVERIIPTDLWSQVEPMLPAKRTNRRGGRPFCDDRAVLAGIVCVEFLGCAWSKIPATFGVSRYTCSARLASWQQAGVWSTVCAALNATEHIRVLSTEAARHANVP</sequence>
<dbReference type="InterPro" id="IPR025161">
    <property type="entry name" value="IS402-like_dom"/>
</dbReference>
<dbReference type="Proteomes" id="UP001500192">
    <property type="component" value="Unassembled WGS sequence"/>
</dbReference>
<dbReference type="CDD" id="cd09634">
    <property type="entry name" value="Cas1_I-II-III"/>
    <property type="match status" value="1"/>
</dbReference>
<dbReference type="PANTHER" id="PTHR34353:SF2">
    <property type="entry name" value="CRISPR-ASSOCIATED ENDONUCLEASE CAS1 1"/>
    <property type="match status" value="1"/>
</dbReference>
<feature type="binding site" evidence="10">
    <location>
        <position position="192"/>
    </location>
    <ligand>
        <name>Mn(2+)</name>
        <dbReference type="ChEBI" id="CHEBI:29035"/>
    </ligand>
</feature>
<keyword evidence="1 10" id="KW-0540">Nuclease</keyword>